<accession>A0A1Q3BRE4</accession>
<name>A0A1Q3BRE4_CEPFO</name>
<evidence type="ECO:0000313" key="5">
    <source>
        <dbReference type="Proteomes" id="UP000187406"/>
    </source>
</evidence>
<dbReference type="OrthoDB" id="185373at2759"/>
<dbReference type="Pfam" id="PF13041">
    <property type="entry name" value="PPR_2"/>
    <property type="match status" value="1"/>
</dbReference>
<dbReference type="AlphaFoldDB" id="A0A1Q3BRE4"/>
<comment type="similarity">
    <text evidence="1">Belongs to the PPR family. P subfamily.</text>
</comment>
<evidence type="ECO:0000256" key="1">
    <source>
        <dbReference type="ARBA" id="ARBA00007626"/>
    </source>
</evidence>
<dbReference type="Proteomes" id="UP000187406">
    <property type="component" value="Unassembled WGS sequence"/>
</dbReference>
<feature type="repeat" description="PPR" evidence="3">
    <location>
        <begin position="157"/>
        <end position="191"/>
    </location>
</feature>
<gene>
    <name evidence="4" type="ORF">CFOL_v3_13967</name>
</gene>
<reference evidence="5" key="1">
    <citation type="submission" date="2016-04" db="EMBL/GenBank/DDBJ databases">
        <title>Cephalotus genome sequencing.</title>
        <authorList>
            <person name="Fukushima K."/>
            <person name="Hasebe M."/>
            <person name="Fang X."/>
        </authorList>
    </citation>
    <scope>NUCLEOTIDE SEQUENCE [LARGE SCALE GENOMIC DNA]</scope>
    <source>
        <strain evidence="5">cv. St1</strain>
    </source>
</reference>
<evidence type="ECO:0000313" key="4">
    <source>
        <dbReference type="EMBL" id="GAV70469.1"/>
    </source>
</evidence>
<dbReference type="InterPro" id="IPR011990">
    <property type="entry name" value="TPR-like_helical_dom_sf"/>
</dbReference>
<dbReference type="InParanoid" id="A0A1Q3BRE4"/>
<comment type="caution">
    <text evidence="4">The sequence shown here is derived from an EMBL/GenBank/DDBJ whole genome shotgun (WGS) entry which is preliminary data.</text>
</comment>
<dbReference type="PROSITE" id="PS51375">
    <property type="entry name" value="PPR"/>
    <property type="match status" value="3"/>
</dbReference>
<proteinExistence type="inferred from homology"/>
<keyword evidence="5" id="KW-1185">Reference proteome</keyword>
<keyword evidence="2" id="KW-0677">Repeat</keyword>
<sequence>MIKGNESDLESRLNLMNVSLSIASMTQIFQVLNSKKVCALRFFHWSRQSQPEFYRNCDICSLIVDNCGRRDDLGAMLCVLNDFRLSKVYLTQKAFGFLPAMVLSKALTEKSLSRVIDVLNKVGGSCAVSGFRALIEMLCVVGCFELAQFVIKKAGRKVSYYNILIRGMCLRCDFEGARKLLDEMRHVGCDPNAQSYNFILGVLSRTDKIAEAREVFEDMLERGYLPNAITFEILIYGMLRHSNLDIACEFLDRMTSFGIEPRLTTHAAFIRNYFAAQKYEEAYNYVVVSGEKYRQASNMMYSMLARLHRNKGNLSLSVNILFEMINKGLKPYFPDYIKALKHLWKSGRIDLARDLEKRFSSLSLQPTTNTA</sequence>
<dbReference type="EMBL" id="BDDD01000810">
    <property type="protein sequence ID" value="GAV70469.1"/>
    <property type="molecule type" value="Genomic_DNA"/>
</dbReference>
<feature type="repeat" description="PPR" evidence="3">
    <location>
        <begin position="227"/>
        <end position="261"/>
    </location>
</feature>
<evidence type="ECO:0000256" key="3">
    <source>
        <dbReference type="PROSITE-ProRule" id="PRU00708"/>
    </source>
</evidence>
<dbReference type="Gene3D" id="1.25.40.10">
    <property type="entry name" value="Tetratricopeptide repeat domain"/>
    <property type="match status" value="2"/>
</dbReference>
<dbReference type="PANTHER" id="PTHR47936:SF3">
    <property type="entry name" value="PENTACOTRIPEPTIDE-REPEAT REGION OF PRORP DOMAIN-CONTAINING PROTEIN"/>
    <property type="match status" value="1"/>
</dbReference>
<dbReference type="Pfam" id="PF01535">
    <property type="entry name" value="PPR"/>
    <property type="match status" value="1"/>
</dbReference>
<dbReference type="PANTHER" id="PTHR47936">
    <property type="entry name" value="PPR_LONG DOMAIN-CONTAINING PROTEIN"/>
    <property type="match status" value="1"/>
</dbReference>
<protein>
    <submittedName>
        <fullName evidence="4">PPR domain-containing protein/PPR_2 domain-containing protein</fullName>
    </submittedName>
</protein>
<evidence type="ECO:0000256" key="2">
    <source>
        <dbReference type="ARBA" id="ARBA00022737"/>
    </source>
</evidence>
<feature type="repeat" description="PPR" evidence="3">
    <location>
        <begin position="192"/>
        <end position="226"/>
    </location>
</feature>
<dbReference type="InterPro" id="IPR002885">
    <property type="entry name" value="PPR_rpt"/>
</dbReference>
<organism evidence="4 5">
    <name type="scientific">Cephalotus follicularis</name>
    <name type="common">Albany pitcher plant</name>
    <dbReference type="NCBI Taxonomy" id="3775"/>
    <lineage>
        <taxon>Eukaryota</taxon>
        <taxon>Viridiplantae</taxon>
        <taxon>Streptophyta</taxon>
        <taxon>Embryophyta</taxon>
        <taxon>Tracheophyta</taxon>
        <taxon>Spermatophyta</taxon>
        <taxon>Magnoliopsida</taxon>
        <taxon>eudicotyledons</taxon>
        <taxon>Gunneridae</taxon>
        <taxon>Pentapetalae</taxon>
        <taxon>rosids</taxon>
        <taxon>fabids</taxon>
        <taxon>Oxalidales</taxon>
        <taxon>Cephalotaceae</taxon>
        <taxon>Cephalotus</taxon>
    </lineage>
</organism>
<dbReference type="NCBIfam" id="TIGR00756">
    <property type="entry name" value="PPR"/>
    <property type="match status" value="3"/>
</dbReference>